<organism evidence="1 2">
    <name type="scientific">Tunturiibacter gelidiferens</name>
    <dbReference type="NCBI Taxonomy" id="3069689"/>
    <lineage>
        <taxon>Bacteria</taxon>
        <taxon>Pseudomonadati</taxon>
        <taxon>Acidobacteriota</taxon>
        <taxon>Terriglobia</taxon>
        <taxon>Terriglobales</taxon>
        <taxon>Acidobacteriaceae</taxon>
        <taxon>Tunturiibacter</taxon>
    </lineage>
</organism>
<name>A0ACC5NX18_9BACT</name>
<keyword evidence="2" id="KW-1185">Reference proteome</keyword>
<protein>
    <submittedName>
        <fullName evidence="1">Uncharacterized protein</fullName>
    </submittedName>
</protein>
<sequence>MLYRLLPPKVKNDHKEKNLVRFSRDPGHLFFASLCRSHSGFVPLAYSRDGDARVGARCQQDMYRFKPRIGAITASYQLINAKYWT</sequence>
<dbReference type="Proteomes" id="UP000569005">
    <property type="component" value="Unassembled WGS sequence"/>
</dbReference>
<evidence type="ECO:0000313" key="1">
    <source>
        <dbReference type="EMBL" id="MBB5338964.1"/>
    </source>
</evidence>
<dbReference type="EMBL" id="JACHEA010000001">
    <property type="protein sequence ID" value="MBB5338964.1"/>
    <property type="molecule type" value="Genomic_DNA"/>
</dbReference>
<accession>A0ACC5NX18</accession>
<proteinExistence type="predicted"/>
<gene>
    <name evidence="1" type="ORF">HDF13_001297</name>
</gene>
<comment type="caution">
    <text evidence="1">The sequence shown here is derived from an EMBL/GenBank/DDBJ whole genome shotgun (WGS) entry which is preliminary data.</text>
</comment>
<evidence type="ECO:0000313" key="2">
    <source>
        <dbReference type="Proteomes" id="UP000569005"/>
    </source>
</evidence>
<reference evidence="1" key="1">
    <citation type="submission" date="2020-08" db="EMBL/GenBank/DDBJ databases">
        <title>Genomic Encyclopedia of Type Strains, Phase IV (KMG-V): Genome sequencing to study the core and pangenomes of soil and plant-associated prokaryotes.</title>
        <authorList>
            <person name="Whitman W."/>
        </authorList>
    </citation>
    <scope>NUCLEOTIDE SEQUENCE</scope>
    <source>
        <strain evidence="1">M8UP15</strain>
    </source>
</reference>